<dbReference type="AlphaFoldDB" id="A0A7X2LXJ4"/>
<protein>
    <submittedName>
        <fullName evidence="1">Uncharacterized protein</fullName>
    </submittedName>
</protein>
<dbReference type="EMBL" id="WKJJ01000026">
    <property type="protein sequence ID" value="MRV75989.1"/>
    <property type="molecule type" value="Genomic_DNA"/>
</dbReference>
<dbReference type="RefSeq" id="WP_154381064.1">
    <property type="nucleotide sequence ID" value="NZ_WKJJ01000026.1"/>
</dbReference>
<comment type="caution">
    <text evidence="1">The sequence shown here is derived from an EMBL/GenBank/DDBJ whole genome shotgun (WGS) entry which is preliminary data.</text>
</comment>
<evidence type="ECO:0000313" key="2">
    <source>
        <dbReference type="Proteomes" id="UP000446768"/>
    </source>
</evidence>
<sequence>MKTPLTEFEAQNLLASESRRSRAKAILARRASITATSLVSSVATGIALFCMGDFAAPLSVKVLITVSFASAVVSQVESWQLQRRLDAAIELLLQADSGRG</sequence>
<organism evidence="1 2">
    <name type="scientific">Pseudoduganella rivuli</name>
    <dbReference type="NCBI Taxonomy" id="2666085"/>
    <lineage>
        <taxon>Bacteria</taxon>
        <taxon>Pseudomonadati</taxon>
        <taxon>Pseudomonadota</taxon>
        <taxon>Betaproteobacteria</taxon>
        <taxon>Burkholderiales</taxon>
        <taxon>Oxalobacteraceae</taxon>
        <taxon>Telluria group</taxon>
        <taxon>Pseudoduganella</taxon>
    </lineage>
</organism>
<name>A0A7X2LXJ4_9BURK</name>
<gene>
    <name evidence="1" type="ORF">GJ700_30175</name>
</gene>
<accession>A0A7X2LXJ4</accession>
<reference evidence="1 2" key="1">
    <citation type="submission" date="2019-11" db="EMBL/GenBank/DDBJ databases">
        <title>Novel species isolated from a subtropical stream in China.</title>
        <authorList>
            <person name="Lu H."/>
        </authorList>
    </citation>
    <scope>NUCLEOTIDE SEQUENCE [LARGE SCALE GENOMIC DNA]</scope>
    <source>
        <strain evidence="1 2">FT92W</strain>
    </source>
</reference>
<evidence type="ECO:0000313" key="1">
    <source>
        <dbReference type="EMBL" id="MRV75989.1"/>
    </source>
</evidence>
<proteinExistence type="predicted"/>
<keyword evidence="2" id="KW-1185">Reference proteome</keyword>
<dbReference type="Proteomes" id="UP000446768">
    <property type="component" value="Unassembled WGS sequence"/>
</dbReference>